<dbReference type="EMBL" id="JAMOIM010000010">
    <property type="protein sequence ID" value="MCW6509641.1"/>
    <property type="molecule type" value="Genomic_DNA"/>
</dbReference>
<feature type="region of interest" description="Disordered" evidence="3">
    <location>
        <begin position="42"/>
        <end position="68"/>
    </location>
</feature>
<protein>
    <submittedName>
        <fullName evidence="4">Type II toxin-antitoxin system ParD family antitoxin</fullName>
    </submittedName>
</protein>
<dbReference type="AlphaFoldDB" id="A0AA41YYJ2"/>
<dbReference type="Gene3D" id="6.10.10.120">
    <property type="entry name" value="Antitoxin ParD1-like"/>
    <property type="match status" value="1"/>
</dbReference>
<dbReference type="InterPro" id="IPR010985">
    <property type="entry name" value="Ribbon_hlx_hlx"/>
</dbReference>
<dbReference type="Proteomes" id="UP001165667">
    <property type="component" value="Unassembled WGS sequence"/>
</dbReference>
<proteinExistence type="inferred from homology"/>
<dbReference type="PANTHER" id="PTHR36582">
    <property type="entry name" value="ANTITOXIN PARD"/>
    <property type="match status" value="1"/>
</dbReference>
<evidence type="ECO:0000313" key="5">
    <source>
        <dbReference type="Proteomes" id="UP001165667"/>
    </source>
</evidence>
<dbReference type="PANTHER" id="PTHR36582:SF2">
    <property type="entry name" value="ANTITOXIN PARD"/>
    <property type="match status" value="1"/>
</dbReference>
<evidence type="ECO:0000256" key="1">
    <source>
        <dbReference type="ARBA" id="ARBA00008580"/>
    </source>
</evidence>
<dbReference type="InterPro" id="IPR038296">
    <property type="entry name" value="ParD_sf"/>
</dbReference>
<name>A0AA41YYJ2_9HYPH</name>
<evidence type="ECO:0000256" key="2">
    <source>
        <dbReference type="ARBA" id="ARBA00022649"/>
    </source>
</evidence>
<dbReference type="CDD" id="cd22231">
    <property type="entry name" value="RHH_NikR_HicB-like"/>
    <property type="match status" value="1"/>
</dbReference>
<dbReference type="InterPro" id="IPR022789">
    <property type="entry name" value="ParD"/>
</dbReference>
<dbReference type="SUPFAM" id="SSF47598">
    <property type="entry name" value="Ribbon-helix-helix"/>
    <property type="match status" value="1"/>
</dbReference>
<keyword evidence="2" id="KW-1277">Toxin-antitoxin system</keyword>
<evidence type="ECO:0000256" key="3">
    <source>
        <dbReference type="SAM" id="MobiDB-lite"/>
    </source>
</evidence>
<dbReference type="Pfam" id="PF03693">
    <property type="entry name" value="ParD_antitoxin"/>
    <property type="match status" value="1"/>
</dbReference>
<gene>
    <name evidence="4" type="ORF">M8523_16605</name>
</gene>
<evidence type="ECO:0000313" key="4">
    <source>
        <dbReference type="EMBL" id="MCW6509641.1"/>
    </source>
</evidence>
<dbReference type="GO" id="GO:0006355">
    <property type="term" value="P:regulation of DNA-templated transcription"/>
    <property type="evidence" value="ECO:0007669"/>
    <property type="project" value="InterPro"/>
</dbReference>
<dbReference type="NCBIfam" id="TIGR02606">
    <property type="entry name" value="antidote_CC2985"/>
    <property type="match status" value="1"/>
</dbReference>
<organism evidence="4 5">
    <name type="scientific">Lichenifustis flavocetrariae</name>
    <dbReference type="NCBI Taxonomy" id="2949735"/>
    <lineage>
        <taxon>Bacteria</taxon>
        <taxon>Pseudomonadati</taxon>
        <taxon>Pseudomonadota</taxon>
        <taxon>Alphaproteobacteria</taxon>
        <taxon>Hyphomicrobiales</taxon>
        <taxon>Lichenihabitantaceae</taxon>
        <taxon>Lichenifustis</taxon>
    </lineage>
</organism>
<dbReference type="RefSeq" id="WP_282586009.1">
    <property type="nucleotide sequence ID" value="NZ_JAMOIM010000010.1"/>
</dbReference>
<accession>A0AA41YYJ2</accession>
<comment type="caution">
    <text evidence="4">The sequence shown here is derived from an EMBL/GenBank/DDBJ whole genome shotgun (WGS) entry which is preliminary data.</text>
</comment>
<comment type="similarity">
    <text evidence="1">Belongs to the ParD antitoxin family.</text>
</comment>
<sequence length="68" mass="7563">MPTRKTMNVSITPELERSVSARIATGRYRTASEVVRAALRMLDREEPLDGTRPPAQHGERDHHAGPGQ</sequence>
<reference evidence="4" key="1">
    <citation type="submission" date="2022-05" db="EMBL/GenBank/DDBJ databases">
        <authorList>
            <person name="Pankratov T."/>
        </authorList>
    </citation>
    <scope>NUCLEOTIDE SEQUENCE</scope>
    <source>
        <strain evidence="4">BP6-180914</strain>
    </source>
</reference>
<keyword evidence="5" id="KW-1185">Reference proteome</keyword>
<feature type="compositionally biased region" description="Basic and acidic residues" evidence="3">
    <location>
        <begin position="57"/>
        <end position="68"/>
    </location>
</feature>